<organism evidence="1 2">
    <name type="scientific">Eumeta variegata</name>
    <name type="common">Bagworm moth</name>
    <name type="synonym">Eumeta japonica</name>
    <dbReference type="NCBI Taxonomy" id="151549"/>
    <lineage>
        <taxon>Eukaryota</taxon>
        <taxon>Metazoa</taxon>
        <taxon>Ecdysozoa</taxon>
        <taxon>Arthropoda</taxon>
        <taxon>Hexapoda</taxon>
        <taxon>Insecta</taxon>
        <taxon>Pterygota</taxon>
        <taxon>Neoptera</taxon>
        <taxon>Endopterygota</taxon>
        <taxon>Lepidoptera</taxon>
        <taxon>Glossata</taxon>
        <taxon>Ditrysia</taxon>
        <taxon>Tineoidea</taxon>
        <taxon>Psychidae</taxon>
        <taxon>Oiketicinae</taxon>
        <taxon>Eumeta</taxon>
    </lineage>
</organism>
<name>A0A4C1U0G4_EUMVA</name>
<comment type="caution">
    <text evidence="1">The sequence shown here is derived from an EMBL/GenBank/DDBJ whole genome shotgun (WGS) entry which is preliminary data.</text>
</comment>
<dbReference type="PANTHER" id="PTHR46060">
    <property type="entry name" value="MARINER MOS1 TRANSPOSASE-LIKE PROTEIN"/>
    <property type="match status" value="1"/>
</dbReference>
<protein>
    <submittedName>
        <fullName evidence="1">Mariner Mos1 transposase</fullName>
    </submittedName>
</protein>
<dbReference type="Proteomes" id="UP000299102">
    <property type="component" value="Unassembled WGS sequence"/>
</dbReference>
<gene>
    <name evidence="1" type="ORF">EVAR_75094_1</name>
</gene>
<accession>A0A4C1U0G4</accession>
<sequence length="184" mass="21415">MAATQILEKRIVEDGACSVLELHRSLFRSTSARRLRLAFHDEALFLTTVYNWFKEFKRGRTNLTDGLRSHASTATTEDDISAVRLMIEIDKRNYSKLSSIKSNWVPYELKPRDVECRLCTSEMLLARLKRHCAVRISSVLVNSTCSVRARFTSYEDTKNWVNSWIASKDKEFFSLGIRMLPERW</sequence>
<dbReference type="OrthoDB" id="1879at2759"/>
<dbReference type="EMBL" id="BGZK01000112">
    <property type="protein sequence ID" value="GBP19802.1"/>
    <property type="molecule type" value="Genomic_DNA"/>
</dbReference>
<dbReference type="PANTHER" id="PTHR46060:SF1">
    <property type="entry name" value="MARINER MOS1 TRANSPOSASE-LIKE PROTEIN"/>
    <property type="match status" value="1"/>
</dbReference>
<dbReference type="InterPro" id="IPR052709">
    <property type="entry name" value="Transposase-MT_Hybrid"/>
</dbReference>
<evidence type="ECO:0000313" key="2">
    <source>
        <dbReference type="Proteomes" id="UP000299102"/>
    </source>
</evidence>
<reference evidence="1 2" key="1">
    <citation type="journal article" date="2019" name="Commun. Biol.">
        <title>The bagworm genome reveals a unique fibroin gene that provides high tensile strength.</title>
        <authorList>
            <person name="Kono N."/>
            <person name="Nakamura H."/>
            <person name="Ohtoshi R."/>
            <person name="Tomita M."/>
            <person name="Numata K."/>
            <person name="Arakawa K."/>
        </authorList>
    </citation>
    <scope>NUCLEOTIDE SEQUENCE [LARGE SCALE GENOMIC DNA]</scope>
</reference>
<evidence type="ECO:0000313" key="1">
    <source>
        <dbReference type="EMBL" id="GBP19802.1"/>
    </source>
</evidence>
<keyword evidence="2" id="KW-1185">Reference proteome</keyword>
<dbReference type="AlphaFoldDB" id="A0A4C1U0G4"/>
<proteinExistence type="predicted"/>